<dbReference type="AlphaFoldDB" id="A0A3L6S106"/>
<gene>
    <name evidence="2" type="ORF">C2845_PM09G21070</name>
</gene>
<dbReference type="PANTHER" id="PTHR10775">
    <property type="entry name" value="OS08G0208400 PROTEIN"/>
    <property type="match status" value="1"/>
</dbReference>
<dbReference type="PANTHER" id="PTHR10775:SF182">
    <property type="entry name" value="TRANSPOSON, EN_SPM-LIKE, TRANSPOSASE-ASSOCIATED DOMAIN PROTEIN-RELATED"/>
    <property type="match status" value="1"/>
</dbReference>
<comment type="caution">
    <text evidence="2">The sequence shown here is derived from an EMBL/GenBank/DDBJ whole genome shotgun (WGS) entry which is preliminary data.</text>
</comment>
<dbReference type="EMBL" id="PQIB02000006">
    <property type="protein sequence ID" value="RLN12112.1"/>
    <property type="molecule type" value="Genomic_DNA"/>
</dbReference>
<proteinExistence type="predicted"/>
<accession>A0A3L6S106</accession>
<evidence type="ECO:0008006" key="4">
    <source>
        <dbReference type="Google" id="ProtNLM"/>
    </source>
</evidence>
<dbReference type="OrthoDB" id="666009at2759"/>
<feature type="region of interest" description="Disordered" evidence="1">
    <location>
        <begin position="9"/>
        <end position="28"/>
    </location>
</feature>
<sequence length="361" mass="41204">MRQIVQEAFGYENSGHGTNEPDPESSKAGLDAETQAFFDLLQDADQPLWEGCELSKLSFLVLLFHVKSINKWSNKSLNDLLQILQLALPNGANIPRTFAEARKIIAKLGLRYEQIHVCPNSCQLYRKDKKDDFCSKCKASRWKDIADDTTLTKKQRTKATPNKVLRYFLIKPRLKRIFMHKETVQLTRWHDEERTKDGALRHPADSDVWKAINTQHPDFALDSRNMRFGLASDGFNPFGKCNSTHGCWPVVLVPYNLPPWLCMKASSLMLTFIIPGYPGKDFHMFMQPVYDELNELFDIGMPTYDASRDEVFQLHAILLYTVSDLPGAGILAQFSTNSQLGCLSCEEETSSMRLKHGYKQC</sequence>
<evidence type="ECO:0000313" key="3">
    <source>
        <dbReference type="Proteomes" id="UP000275267"/>
    </source>
</evidence>
<dbReference type="Proteomes" id="UP000275267">
    <property type="component" value="Unassembled WGS sequence"/>
</dbReference>
<organism evidence="2 3">
    <name type="scientific">Panicum miliaceum</name>
    <name type="common">Proso millet</name>
    <name type="synonym">Broomcorn millet</name>
    <dbReference type="NCBI Taxonomy" id="4540"/>
    <lineage>
        <taxon>Eukaryota</taxon>
        <taxon>Viridiplantae</taxon>
        <taxon>Streptophyta</taxon>
        <taxon>Embryophyta</taxon>
        <taxon>Tracheophyta</taxon>
        <taxon>Spermatophyta</taxon>
        <taxon>Magnoliopsida</taxon>
        <taxon>Liliopsida</taxon>
        <taxon>Poales</taxon>
        <taxon>Poaceae</taxon>
        <taxon>PACMAD clade</taxon>
        <taxon>Panicoideae</taxon>
        <taxon>Panicodae</taxon>
        <taxon>Paniceae</taxon>
        <taxon>Panicinae</taxon>
        <taxon>Panicum</taxon>
        <taxon>Panicum sect. Panicum</taxon>
    </lineage>
</organism>
<reference evidence="3" key="1">
    <citation type="journal article" date="2019" name="Nat. Commun.">
        <title>The genome of broomcorn millet.</title>
        <authorList>
            <person name="Zou C."/>
            <person name="Miki D."/>
            <person name="Li D."/>
            <person name="Tang Q."/>
            <person name="Xiao L."/>
            <person name="Rajput S."/>
            <person name="Deng P."/>
            <person name="Jia W."/>
            <person name="Huang R."/>
            <person name="Zhang M."/>
            <person name="Sun Y."/>
            <person name="Hu J."/>
            <person name="Fu X."/>
            <person name="Schnable P.S."/>
            <person name="Li F."/>
            <person name="Zhang H."/>
            <person name="Feng B."/>
            <person name="Zhu X."/>
            <person name="Liu R."/>
            <person name="Schnable J.C."/>
            <person name="Zhu J.-K."/>
            <person name="Zhang H."/>
        </authorList>
    </citation>
    <scope>NUCLEOTIDE SEQUENCE [LARGE SCALE GENOMIC DNA]</scope>
</reference>
<protein>
    <recommendedName>
        <fullName evidence="4">Transposase</fullName>
    </recommendedName>
</protein>
<evidence type="ECO:0000256" key="1">
    <source>
        <dbReference type="SAM" id="MobiDB-lite"/>
    </source>
</evidence>
<name>A0A3L6S106_PANMI</name>
<keyword evidence="3" id="KW-1185">Reference proteome</keyword>
<dbReference type="STRING" id="4540.A0A3L6S106"/>
<dbReference type="Pfam" id="PF02992">
    <property type="entry name" value="Transposase_21"/>
    <property type="match status" value="1"/>
</dbReference>
<evidence type="ECO:0000313" key="2">
    <source>
        <dbReference type="EMBL" id="RLN12112.1"/>
    </source>
</evidence>
<dbReference type="InterPro" id="IPR004242">
    <property type="entry name" value="Transposase_21"/>
</dbReference>